<dbReference type="Proteomes" id="UP000247702">
    <property type="component" value="Unassembled WGS sequence"/>
</dbReference>
<evidence type="ECO:0000313" key="5">
    <source>
        <dbReference type="Proteomes" id="UP000247702"/>
    </source>
</evidence>
<dbReference type="PROSITE" id="PS50084">
    <property type="entry name" value="KH_TYPE_1"/>
    <property type="match status" value="1"/>
</dbReference>
<dbReference type="SUPFAM" id="SSF54791">
    <property type="entry name" value="Eukaryotic type KH-domain (KH-domain type I)"/>
    <property type="match status" value="1"/>
</dbReference>
<protein>
    <recommendedName>
        <fullName evidence="2">K Homology domain-containing protein</fullName>
    </recommendedName>
</protein>
<accession>A0A2Z6QL57</accession>
<keyword evidence="1" id="KW-0694">RNA-binding</keyword>
<organism evidence="3 5">
    <name type="scientific">Rhizophagus clarus</name>
    <dbReference type="NCBI Taxonomy" id="94130"/>
    <lineage>
        <taxon>Eukaryota</taxon>
        <taxon>Fungi</taxon>
        <taxon>Fungi incertae sedis</taxon>
        <taxon>Mucoromycota</taxon>
        <taxon>Glomeromycotina</taxon>
        <taxon>Glomeromycetes</taxon>
        <taxon>Glomerales</taxon>
        <taxon>Glomeraceae</taxon>
        <taxon>Rhizophagus</taxon>
    </lineage>
</organism>
<dbReference type="InterPro" id="IPR004088">
    <property type="entry name" value="KH_dom_type_1"/>
</dbReference>
<dbReference type="OrthoDB" id="2367190at2759"/>
<dbReference type="EMBL" id="BLAL01000183">
    <property type="protein sequence ID" value="GES89114.1"/>
    <property type="molecule type" value="Genomic_DNA"/>
</dbReference>
<dbReference type="Gene3D" id="3.30.1370.10">
    <property type="entry name" value="K Homology domain, type 1"/>
    <property type="match status" value="1"/>
</dbReference>
<reference evidence="3 5" key="1">
    <citation type="submission" date="2017-11" db="EMBL/GenBank/DDBJ databases">
        <title>The genome of Rhizophagus clarus HR1 reveals common genetic basis of auxotrophy among arbuscular mycorrhizal fungi.</title>
        <authorList>
            <person name="Kobayashi Y."/>
        </authorList>
    </citation>
    <scope>NUCLEOTIDE SEQUENCE [LARGE SCALE GENOMIC DNA]</scope>
    <source>
        <strain evidence="3 5">HR1</strain>
    </source>
</reference>
<feature type="domain" description="K Homology" evidence="2">
    <location>
        <begin position="3"/>
        <end position="72"/>
    </location>
</feature>
<dbReference type="Proteomes" id="UP000615446">
    <property type="component" value="Unassembled WGS sequence"/>
</dbReference>
<name>A0A2Z6QL57_9GLOM</name>
<dbReference type="Pfam" id="PF00013">
    <property type="entry name" value="KH_1"/>
    <property type="match status" value="1"/>
</dbReference>
<dbReference type="InterPro" id="IPR004087">
    <property type="entry name" value="KH_dom"/>
</dbReference>
<evidence type="ECO:0000256" key="1">
    <source>
        <dbReference type="PROSITE-ProRule" id="PRU00117"/>
    </source>
</evidence>
<reference evidence="4" key="2">
    <citation type="submission" date="2019-10" db="EMBL/GenBank/DDBJ databases">
        <title>Conservation and host-specific expression of non-tandemly repeated heterogenous ribosome RNA gene in arbuscular mycorrhizal fungi.</title>
        <authorList>
            <person name="Maeda T."/>
            <person name="Kobayashi Y."/>
            <person name="Nakagawa T."/>
            <person name="Ezawa T."/>
            <person name="Yamaguchi K."/>
            <person name="Bino T."/>
            <person name="Nishimoto Y."/>
            <person name="Shigenobu S."/>
            <person name="Kawaguchi M."/>
        </authorList>
    </citation>
    <scope>NUCLEOTIDE SEQUENCE</scope>
    <source>
        <strain evidence="4">HR1</strain>
    </source>
</reference>
<dbReference type="GO" id="GO:0003723">
    <property type="term" value="F:RNA binding"/>
    <property type="evidence" value="ECO:0007669"/>
    <property type="project" value="UniProtKB-UniRule"/>
</dbReference>
<dbReference type="InterPro" id="IPR036612">
    <property type="entry name" value="KH_dom_type_1_sf"/>
</dbReference>
<dbReference type="AlphaFoldDB" id="A0A2Z6QL57"/>
<keyword evidence="5" id="KW-1185">Reference proteome</keyword>
<gene>
    <name evidence="4" type="ORF">RCL2_001602700</name>
    <name evidence="3" type="ORF">RclHR1_01800008</name>
</gene>
<evidence type="ECO:0000313" key="3">
    <source>
        <dbReference type="EMBL" id="GBB90923.1"/>
    </source>
</evidence>
<dbReference type="STRING" id="94130.A0A2Z6QL57"/>
<dbReference type="EMBL" id="BEXD01000891">
    <property type="protein sequence ID" value="GBB90923.1"/>
    <property type="molecule type" value="Genomic_DNA"/>
</dbReference>
<sequence length="454" mass="52770">MTNLSEEFFDITKNERLNLVTGNKGSSKVRQFENQSGARIRVSSEPSNTIIRIFGNSSQREEAKVLIRDILERTSFIPTVSYFILSESGFDNNRLKFVEADEESSNGRTRYCVKFLKNDNNIHDEPDELDDVNIEDYLHITPCQFNTFDKIDDCLDILSSKLKSNLRQNSSDSLFSEQIILKPRIFFGKVLFFEMDNPNDPFTLKDWYKFNVLSGRSRRGSVGENNENRNGKSVNVEFQQDSPQVYDDFKVLQQKFGFKVHHKRASKDNTKGSVYIYYTSSSTNKKRKLKLRWNDDENKWKVVNNSHSINRLANFDIISGSKAPDFRFSLKTHYDLSSEGSKVEDIINSIQFSDSFTERDGMWFKSSDFTDTLMQKAVIRQVIDKKSFRNENYHITFSSIRHCDINDRITVQKLITLKHHTWSQDVTLNNIEGFMNDVVDTLNYVQEMVSTLNG</sequence>
<comment type="caution">
    <text evidence="3">The sequence shown here is derived from an EMBL/GenBank/DDBJ whole genome shotgun (WGS) entry which is preliminary data.</text>
</comment>
<evidence type="ECO:0000259" key="2">
    <source>
        <dbReference type="SMART" id="SM00322"/>
    </source>
</evidence>
<proteinExistence type="predicted"/>
<dbReference type="SMART" id="SM00322">
    <property type="entry name" value="KH"/>
    <property type="match status" value="1"/>
</dbReference>
<evidence type="ECO:0000313" key="4">
    <source>
        <dbReference type="EMBL" id="GES89114.1"/>
    </source>
</evidence>